<reference evidence="7" key="2">
    <citation type="submission" date="2020-09" db="EMBL/GenBank/DDBJ databases">
        <authorList>
            <person name="Sun Q."/>
            <person name="Zhou Y."/>
        </authorList>
    </citation>
    <scope>NUCLEOTIDE SEQUENCE</scope>
    <source>
        <strain evidence="7">CGMCC 1.15371</strain>
    </source>
</reference>
<dbReference type="InterPro" id="IPR007422">
    <property type="entry name" value="Peptidase_Prp"/>
</dbReference>
<dbReference type="PANTHER" id="PTHR39178">
    <property type="entry name" value="HYPOTHETICAL RIBOSOME-ASSOCIATED PROTEIN"/>
    <property type="match status" value="1"/>
</dbReference>
<dbReference type="NCBIfam" id="NF011126">
    <property type="entry name" value="PRK14553.1-6"/>
    <property type="match status" value="1"/>
</dbReference>
<keyword evidence="3" id="KW-0378">Hydrolase</keyword>
<dbReference type="Proteomes" id="UP000628775">
    <property type="component" value="Unassembled WGS sequence"/>
</dbReference>
<dbReference type="Gene3D" id="3.30.70.1490">
    <property type="entry name" value="Cysteine protease Prp"/>
    <property type="match status" value="1"/>
</dbReference>
<dbReference type="EMBL" id="BMIR01000009">
    <property type="protein sequence ID" value="GGE42732.1"/>
    <property type="molecule type" value="Genomic_DNA"/>
</dbReference>
<organism evidence="7 8">
    <name type="scientific">Pullulanibacillus camelliae</name>
    <dbReference type="NCBI Taxonomy" id="1707096"/>
    <lineage>
        <taxon>Bacteria</taxon>
        <taxon>Bacillati</taxon>
        <taxon>Bacillota</taxon>
        <taxon>Bacilli</taxon>
        <taxon>Bacillales</taxon>
        <taxon>Sporolactobacillaceae</taxon>
        <taxon>Pullulanibacillus</taxon>
    </lineage>
</organism>
<evidence type="ECO:0000313" key="7">
    <source>
        <dbReference type="EMBL" id="GGE42732.1"/>
    </source>
</evidence>
<dbReference type="CDD" id="cd16332">
    <property type="entry name" value="Prp-like"/>
    <property type="match status" value="1"/>
</dbReference>
<dbReference type="GO" id="GO:0008234">
    <property type="term" value="F:cysteine-type peptidase activity"/>
    <property type="evidence" value="ECO:0007669"/>
    <property type="project" value="UniProtKB-KW"/>
</dbReference>
<protein>
    <recommendedName>
        <fullName evidence="6">Ribosomal processing cysteine protease Prp</fullName>
    </recommendedName>
</protein>
<reference evidence="7" key="1">
    <citation type="journal article" date="2014" name="Int. J. Syst. Evol. Microbiol.">
        <title>Complete genome sequence of Corynebacterium casei LMG S-19264T (=DSM 44701T), isolated from a smear-ripened cheese.</title>
        <authorList>
            <consortium name="US DOE Joint Genome Institute (JGI-PGF)"/>
            <person name="Walter F."/>
            <person name="Albersmeier A."/>
            <person name="Kalinowski J."/>
            <person name="Ruckert C."/>
        </authorList>
    </citation>
    <scope>NUCLEOTIDE SEQUENCE</scope>
    <source>
        <strain evidence="7">CGMCC 1.15371</strain>
    </source>
</reference>
<keyword evidence="1" id="KW-0690">Ribosome biogenesis</keyword>
<proteinExistence type="inferred from homology"/>
<evidence type="ECO:0000256" key="2">
    <source>
        <dbReference type="ARBA" id="ARBA00022670"/>
    </source>
</evidence>
<evidence type="ECO:0000256" key="1">
    <source>
        <dbReference type="ARBA" id="ARBA00022517"/>
    </source>
</evidence>
<keyword evidence="8" id="KW-1185">Reference proteome</keyword>
<evidence type="ECO:0000256" key="5">
    <source>
        <dbReference type="ARBA" id="ARBA00044503"/>
    </source>
</evidence>
<dbReference type="GO" id="GO:0042254">
    <property type="term" value="P:ribosome biogenesis"/>
    <property type="evidence" value="ECO:0007669"/>
    <property type="project" value="UniProtKB-KW"/>
</dbReference>
<dbReference type="AlphaFoldDB" id="A0A8J2YHF0"/>
<dbReference type="RefSeq" id="WP_188693569.1">
    <property type="nucleotide sequence ID" value="NZ_BMIR01000009.1"/>
</dbReference>
<keyword evidence="4" id="KW-0788">Thiol protease</keyword>
<evidence type="ECO:0000256" key="3">
    <source>
        <dbReference type="ARBA" id="ARBA00022801"/>
    </source>
</evidence>
<accession>A0A8J2YHF0</accession>
<dbReference type="InterPro" id="IPR036764">
    <property type="entry name" value="Peptidase_Prp_sf"/>
</dbReference>
<comment type="caution">
    <text evidence="7">The sequence shown here is derived from an EMBL/GenBank/DDBJ whole genome shotgun (WGS) entry which is preliminary data.</text>
</comment>
<evidence type="ECO:0000313" key="8">
    <source>
        <dbReference type="Proteomes" id="UP000628775"/>
    </source>
</evidence>
<sequence>MIQVKVERDEHKQLRSVRISGHADSGPYGYDLVCAGVSAVTFGAVNAIEELCQVELDIEQAEDGGYLHCSVPDSFRTQPNEHVYVLLEGMISSLKTIEASYSEHIQVNDQGGGWRA</sequence>
<evidence type="ECO:0000256" key="6">
    <source>
        <dbReference type="ARBA" id="ARBA00044538"/>
    </source>
</evidence>
<comment type="similarity">
    <text evidence="5">Belongs to the Prp family.</text>
</comment>
<gene>
    <name evidence="7" type="ORF">GCM10011391_21910</name>
</gene>
<name>A0A8J2YHF0_9BACL</name>
<dbReference type="Pfam" id="PF04327">
    <property type="entry name" value="Peptidase_Prp"/>
    <property type="match status" value="1"/>
</dbReference>
<keyword evidence="2" id="KW-0645">Protease</keyword>
<dbReference type="GO" id="GO:0006508">
    <property type="term" value="P:proteolysis"/>
    <property type="evidence" value="ECO:0007669"/>
    <property type="project" value="UniProtKB-KW"/>
</dbReference>
<dbReference type="PANTHER" id="PTHR39178:SF1">
    <property type="entry name" value="RIBOSOMAL-PROCESSING CYSTEINE PROTEASE PRP"/>
    <property type="match status" value="1"/>
</dbReference>
<evidence type="ECO:0000256" key="4">
    <source>
        <dbReference type="ARBA" id="ARBA00022807"/>
    </source>
</evidence>
<dbReference type="SUPFAM" id="SSF118010">
    <property type="entry name" value="TM1457-like"/>
    <property type="match status" value="1"/>
</dbReference>